<evidence type="ECO:0000256" key="7">
    <source>
        <dbReference type="ARBA" id="ARBA00025253"/>
    </source>
</evidence>
<feature type="region of interest" description="Disordered" evidence="9">
    <location>
        <begin position="312"/>
        <end position="457"/>
    </location>
</feature>
<feature type="compositionally biased region" description="Basic and acidic residues" evidence="9">
    <location>
        <begin position="379"/>
        <end position="389"/>
    </location>
</feature>
<comment type="similarity">
    <text evidence="2 8">Belongs to the SLD2 family.</text>
</comment>
<protein>
    <recommendedName>
        <fullName evidence="3 8">DNA replication regulator SLD2</fullName>
    </recommendedName>
</protein>
<evidence type="ECO:0000256" key="9">
    <source>
        <dbReference type="SAM" id="MobiDB-lite"/>
    </source>
</evidence>
<dbReference type="GO" id="GO:0000727">
    <property type="term" value="P:double-strand break repair via break-induced replication"/>
    <property type="evidence" value="ECO:0007669"/>
    <property type="project" value="TreeGrafter"/>
</dbReference>
<name>A0AAN7TLQ5_9PEZI</name>
<feature type="compositionally biased region" description="Basic residues" evidence="9">
    <location>
        <begin position="432"/>
        <end position="442"/>
    </location>
</feature>
<keyword evidence="6 8" id="KW-0131">Cell cycle</keyword>
<evidence type="ECO:0000313" key="11">
    <source>
        <dbReference type="Proteomes" id="UP001310890"/>
    </source>
</evidence>
<evidence type="ECO:0000256" key="8">
    <source>
        <dbReference type="RuleBase" id="RU367067"/>
    </source>
</evidence>
<evidence type="ECO:0000256" key="2">
    <source>
        <dbReference type="ARBA" id="ARBA00007276"/>
    </source>
</evidence>
<dbReference type="GO" id="GO:1902977">
    <property type="term" value="P:mitotic DNA replication preinitiation complex assembly"/>
    <property type="evidence" value="ECO:0007669"/>
    <property type="project" value="TreeGrafter"/>
</dbReference>
<evidence type="ECO:0000256" key="1">
    <source>
        <dbReference type="ARBA" id="ARBA00004123"/>
    </source>
</evidence>
<feature type="compositionally biased region" description="Basic residues" evidence="9">
    <location>
        <begin position="352"/>
        <end position="367"/>
    </location>
</feature>
<dbReference type="EMBL" id="JAVRRL010000012">
    <property type="protein sequence ID" value="KAK5115458.1"/>
    <property type="molecule type" value="Genomic_DNA"/>
</dbReference>
<sequence length="457" mass="49830">MASGFQILEKQVAELRAELKAWEGDFAKRNGGRKASREDISADAIVSNKYREFHRLRRPIRQSKEGQLEARSPPNTRIAQRASPHKRDALREGSGNAVTATPSRRQKSVMILDVVDEEEQEVEATPAFIRCALGPTPQKDGQVLGLFDMPVSATPSRTNKTAHIPDMPSISCTPSKSGPSPASPNLVPSATPQSSSKRRMLDAFAGTPLKKRKLDDQPTPSTSKRHLATPSFLRRSFPLAPVEEEDGTAVAKAPQQKRGLVRSLSSIIRGLRQHEDKRMDDEWDIMNELEGRGEDNNDQGAIPVPALSAELVADSQPGLEMPLGPDQGAPLTDSEEDERNLGALGADGQPRKVWKKKGLKRQTKRSNMKPVLHAPQKAAELEEAKEGVVARETTQAEAGEDTDGKEKDGAKDGKEADAKGGKKKVAASAHANFRRLKIKNKNSKANGRGGGKRFGRR</sequence>
<evidence type="ECO:0000313" key="10">
    <source>
        <dbReference type="EMBL" id="KAK5115458.1"/>
    </source>
</evidence>
<keyword evidence="5 8" id="KW-0539">Nucleus</keyword>
<keyword evidence="4 8" id="KW-0235">DNA replication</keyword>
<dbReference type="AlphaFoldDB" id="A0AAN7TLQ5"/>
<dbReference type="GO" id="GO:0031261">
    <property type="term" value="C:DNA replication preinitiation complex"/>
    <property type="evidence" value="ECO:0007669"/>
    <property type="project" value="TreeGrafter"/>
</dbReference>
<evidence type="ECO:0000256" key="4">
    <source>
        <dbReference type="ARBA" id="ARBA00022705"/>
    </source>
</evidence>
<comment type="function">
    <text evidence="7 8">Has a role in the initiation of DNA replication. Required at S-phase checkpoint.</text>
</comment>
<feature type="compositionally biased region" description="Basic and acidic residues" evidence="9">
    <location>
        <begin position="402"/>
        <end position="420"/>
    </location>
</feature>
<dbReference type="GO" id="GO:0003697">
    <property type="term" value="F:single-stranded DNA binding"/>
    <property type="evidence" value="ECO:0007669"/>
    <property type="project" value="TreeGrafter"/>
</dbReference>
<dbReference type="Proteomes" id="UP001310890">
    <property type="component" value="Unassembled WGS sequence"/>
</dbReference>
<feature type="compositionally biased region" description="Polar residues" evidence="9">
    <location>
        <begin position="170"/>
        <end position="180"/>
    </location>
</feature>
<dbReference type="InterPro" id="IPR021110">
    <property type="entry name" value="DNA_rep_checkpnt_protein"/>
</dbReference>
<comment type="caution">
    <text evidence="10">The sequence shown here is derived from an EMBL/GenBank/DDBJ whole genome shotgun (WGS) entry which is preliminary data.</text>
</comment>
<gene>
    <name evidence="10" type="ORF">LTR62_001117</name>
</gene>
<dbReference type="InterPro" id="IPR040203">
    <property type="entry name" value="Sld2"/>
</dbReference>
<reference evidence="10" key="1">
    <citation type="submission" date="2023-08" db="EMBL/GenBank/DDBJ databases">
        <title>Black Yeasts Isolated from many extreme environments.</title>
        <authorList>
            <person name="Coleine C."/>
            <person name="Stajich J.E."/>
            <person name="Selbmann L."/>
        </authorList>
    </citation>
    <scope>NUCLEOTIDE SEQUENCE</scope>
    <source>
        <strain evidence="10">CCFEE 5401</strain>
    </source>
</reference>
<dbReference type="PANTHER" id="PTHR28124">
    <property type="entry name" value="DNA REPLICATION REGULATOR SLD2"/>
    <property type="match status" value="1"/>
</dbReference>
<feature type="region of interest" description="Disordered" evidence="9">
    <location>
        <begin position="58"/>
        <end position="104"/>
    </location>
</feature>
<evidence type="ECO:0000256" key="3">
    <source>
        <dbReference type="ARBA" id="ARBA00018363"/>
    </source>
</evidence>
<dbReference type="PANTHER" id="PTHR28124:SF1">
    <property type="entry name" value="DNA REPLICATION REGULATOR SLD2"/>
    <property type="match status" value="1"/>
</dbReference>
<evidence type="ECO:0000256" key="5">
    <source>
        <dbReference type="ARBA" id="ARBA00023242"/>
    </source>
</evidence>
<evidence type="ECO:0000256" key="6">
    <source>
        <dbReference type="ARBA" id="ARBA00023306"/>
    </source>
</evidence>
<accession>A0AAN7TLQ5</accession>
<dbReference type="Pfam" id="PF11719">
    <property type="entry name" value="Drc1-Sld2"/>
    <property type="match status" value="1"/>
</dbReference>
<dbReference type="GO" id="GO:0006270">
    <property type="term" value="P:DNA replication initiation"/>
    <property type="evidence" value="ECO:0007669"/>
    <property type="project" value="UniProtKB-UniRule"/>
</dbReference>
<feature type="region of interest" description="Disordered" evidence="9">
    <location>
        <begin position="156"/>
        <end position="230"/>
    </location>
</feature>
<comment type="subcellular location">
    <subcellularLocation>
        <location evidence="1 8">Nucleus</location>
    </subcellularLocation>
</comment>
<organism evidence="10 11">
    <name type="scientific">Meristemomyces frigidus</name>
    <dbReference type="NCBI Taxonomy" id="1508187"/>
    <lineage>
        <taxon>Eukaryota</taxon>
        <taxon>Fungi</taxon>
        <taxon>Dikarya</taxon>
        <taxon>Ascomycota</taxon>
        <taxon>Pezizomycotina</taxon>
        <taxon>Dothideomycetes</taxon>
        <taxon>Dothideomycetidae</taxon>
        <taxon>Mycosphaerellales</taxon>
        <taxon>Teratosphaeriaceae</taxon>
        <taxon>Meristemomyces</taxon>
    </lineage>
</organism>
<dbReference type="GO" id="GO:0003688">
    <property type="term" value="F:DNA replication origin binding"/>
    <property type="evidence" value="ECO:0007669"/>
    <property type="project" value="TreeGrafter"/>
</dbReference>
<proteinExistence type="inferred from homology"/>
<feature type="compositionally biased region" description="Polar residues" evidence="9">
    <location>
        <begin position="186"/>
        <end position="195"/>
    </location>
</feature>
<dbReference type="Gene3D" id="1.10.10.1460">
    <property type="match status" value="1"/>
</dbReference>